<sequence>MMGSEDLHIAVTGRKRHPTLWFDDGNIILTTNVSLFRVHRGLLSMNSPVFADMLAMPQPDRMEDSFEDLPIVEINDNDTDFTHLLCFFYDRRYYQGGTQTTFEKISGLLRMSTKYQMDDLRNEIISHLSVAYPSTFEKYSDAVDSKTQLRLFPPFHGQHFAVVALARKSDASILLPAALWRSMCMTTRDIEEGIEDSTRTKHSLSPMDAKLCVRHKHHSYKLWVQIEHVLPNVLVASECVRSDPRAGNVLPCRELARFEIMQYQYFATTGPAIRDDHDLFTEMNAFEMWRPLVCDGCRRRLIQRFLFGVRMSGAPCLHCSISPNGTAEETPCPELVCLPTTEFCHANSVAACTVLARNQNRGDTMLTEFYSPVIRSFDIQP</sequence>
<dbReference type="InterPro" id="IPR011333">
    <property type="entry name" value="SKP1/BTB/POZ_sf"/>
</dbReference>
<dbReference type="Proteomes" id="UP000294933">
    <property type="component" value="Unassembled WGS sequence"/>
</dbReference>
<name>A0A4Y7PQA6_9AGAM</name>
<protein>
    <recommendedName>
        <fullName evidence="1">BTB domain-containing protein</fullName>
    </recommendedName>
</protein>
<feature type="domain" description="BTB" evidence="1">
    <location>
        <begin position="25"/>
        <end position="92"/>
    </location>
</feature>
<accession>A0A4Y7PQA6</accession>
<evidence type="ECO:0000313" key="3">
    <source>
        <dbReference type="Proteomes" id="UP000294933"/>
    </source>
</evidence>
<dbReference type="PROSITE" id="PS50097">
    <property type="entry name" value="BTB"/>
    <property type="match status" value="1"/>
</dbReference>
<dbReference type="EMBL" id="ML170237">
    <property type="protein sequence ID" value="TDL16700.1"/>
    <property type="molecule type" value="Genomic_DNA"/>
</dbReference>
<dbReference type="Gene3D" id="3.30.710.10">
    <property type="entry name" value="Potassium Channel Kv1.1, Chain A"/>
    <property type="match status" value="1"/>
</dbReference>
<keyword evidence="3" id="KW-1185">Reference proteome</keyword>
<proteinExistence type="predicted"/>
<organism evidence="2 3">
    <name type="scientific">Rickenella mellea</name>
    <dbReference type="NCBI Taxonomy" id="50990"/>
    <lineage>
        <taxon>Eukaryota</taxon>
        <taxon>Fungi</taxon>
        <taxon>Dikarya</taxon>
        <taxon>Basidiomycota</taxon>
        <taxon>Agaricomycotina</taxon>
        <taxon>Agaricomycetes</taxon>
        <taxon>Hymenochaetales</taxon>
        <taxon>Rickenellaceae</taxon>
        <taxon>Rickenella</taxon>
    </lineage>
</organism>
<dbReference type="SMART" id="SM00225">
    <property type="entry name" value="BTB"/>
    <property type="match status" value="1"/>
</dbReference>
<dbReference type="Pfam" id="PF00651">
    <property type="entry name" value="BTB"/>
    <property type="match status" value="1"/>
</dbReference>
<evidence type="ECO:0000313" key="2">
    <source>
        <dbReference type="EMBL" id="TDL16700.1"/>
    </source>
</evidence>
<dbReference type="AlphaFoldDB" id="A0A4Y7PQA6"/>
<evidence type="ECO:0000259" key="1">
    <source>
        <dbReference type="PROSITE" id="PS50097"/>
    </source>
</evidence>
<gene>
    <name evidence="2" type="ORF">BD410DRAFT_776924</name>
</gene>
<dbReference type="OrthoDB" id="2757422at2759"/>
<dbReference type="InterPro" id="IPR000210">
    <property type="entry name" value="BTB/POZ_dom"/>
</dbReference>
<reference evidence="2 3" key="1">
    <citation type="submission" date="2018-06" db="EMBL/GenBank/DDBJ databases">
        <title>A transcriptomic atlas of mushroom development highlights an independent origin of complex multicellularity.</title>
        <authorList>
            <consortium name="DOE Joint Genome Institute"/>
            <person name="Krizsan K."/>
            <person name="Almasi E."/>
            <person name="Merenyi Z."/>
            <person name="Sahu N."/>
            <person name="Viragh M."/>
            <person name="Koszo T."/>
            <person name="Mondo S."/>
            <person name="Kiss B."/>
            <person name="Balint B."/>
            <person name="Kues U."/>
            <person name="Barry K."/>
            <person name="Hegedus J.C."/>
            <person name="Henrissat B."/>
            <person name="Johnson J."/>
            <person name="Lipzen A."/>
            <person name="Ohm R."/>
            <person name="Nagy I."/>
            <person name="Pangilinan J."/>
            <person name="Yan J."/>
            <person name="Xiong Y."/>
            <person name="Grigoriev I.V."/>
            <person name="Hibbett D.S."/>
            <person name="Nagy L.G."/>
        </authorList>
    </citation>
    <scope>NUCLEOTIDE SEQUENCE [LARGE SCALE GENOMIC DNA]</scope>
    <source>
        <strain evidence="2 3">SZMC22713</strain>
    </source>
</reference>
<dbReference type="VEuPathDB" id="FungiDB:BD410DRAFT_776924"/>
<dbReference type="SUPFAM" id="SSF54695">
    <property type="entry name" value="POZ domain"/>
    <property type="match status" value="1"/>
</dbReference>